<keyword evidence="1" id="KW-0614">Plasmid</keyword>
<sequence length="111" mass="12137">MSTAAEVIRSQINPMVLMSLGASELVSSEANEGRPALAFWARILPFNAKGKRMSRPAKMRVCIELTPADLYDITVVHSKAGEYGVHFEMEGVGAEDLNRVLLSLDSDGDRE</sequence>
<dbReference type="EMBL" id="KF577590">
    <property type="protein sequence ID" value="AGY35352.1"/>
    <property type="molecule type" value="Genomic_DNA"/>
</dbReference>
<dbReference type="RefSeq" id="WP_023164789.1">
    <property type="nucleotide sequence ID" value="NC_022590.1"/>
</dbReference>
<reference evidence="1" key="1">
    <citation type="journal article" date="2013" name="Genome Announc.">
        <title>Complete Genome Sequence of pAP13, a Large Linear Plasmid of a Brevibacterium Strain Isolated from a Saline Lake at 4,200 Meters above Sea Level in Argentina.</title>
        <authorList>
            <person name="Dib J.R."/>
            <person name="Schuldes J."/>
            <person name="Thurmer A."/>
            <person name="Farias M.E."/>
            <person name="Daniel R."/>
            <person name="Meinhardt F."/>
        </authorList>
    </citation>
    <scope>NUCLEOTIDE SEQUENCE</scope>
    <source>
        <strain evidence="1">Ap13</strain>
        <plasmid evidence="1">pAP13</plasmid>
    </source>
</reference>
<geneLocation type="plasmid" evidence="1">
    <name>pAP13</name>
</geneLocation>
<dbReference type="AlphaFoldDB" id="U5NVG3"/>
<accession>U5NVG3</accession>
<protein>
    <submittedName>
        <fullName evidence="1">Uncharacterized protein</fullName>
    </submittedName>
</protein>
<evidence type="ECO:0000313" key="1">
    <source>
        <dbReference type="EMBL" id="AGY35352.1"/>
    </source>
</evidence>
<organism evidence="1">
    <name type="scientific">Brevibacterium sp. Ap13</name>
    <dbReference type="NCBI Taxonomy" id="1406197"/>
    <lineage>
        <taxon>Bacteria</taxon>
        <taxon>Bacillati</taxon>
        <taxon>Actinomycetota</taxon>
        <taxon>Actinomycetes</taxon>
        <taxon>Micrococcales</taxon>
        <taxon>Brevibacteriaceae</taxon>
        <taxon>Brevibacterium</taxon>
    </lineage>
</organism>
<name>U5NVG3_9MICO</name>
<gene>
    <name evidence="1" type="ORF">AP13_p00430</name>
</gene>
<proteinExistence type="predicted"/>